<dbReference type="Proteomes" id="UP001211731">
    <property type="component" value="Unassembled WGS sequence"/>
</dbReference>
<evidence type="ECO:0000313" key="1">
    <source>
        <dbReference type="EMBL" id="MCB5493955.1"/>
    </source>
</evidence>
<dbReference type="EMBL" id="JAJBNC010000013">
    <property type="protein sequence ID" value="MCB5493955.1"/>
    <property type="molecule type" value="Genomic_DNA"/>
</dbReference>
<dbReference type="EMBL" id="NIHM01000020">
    <property type="protein sequence ID" value="PLT53265.1"/>
    <property type="molecule type" value="Genomic_DNA"/>
</dbReference>
<dbReference type="Proteomes" id="UP001212160">
    <property type="component" value="Unassembled WGS sequence"/>
</dbReference>
<dbReference type="Proteomes" id="UP001296581">
    <property type="component" value="Unassembled WGS sequence"/>
</dbReference>
<gene>
    <name evidence="6" type="ORF">CDL18_12590</name>
    <name evidence="8" type="ORF">CDL20_11440</name>
    <name evidence="7" type="ORF">CDL23_12460</name>
    <name evidence="9" type="ORF">DW142_09615</name>
    <name evidence="10" type="ORF">DWZ50_14585</name>
    <name evidence="5" type="ORF">G4981_14950</name>
    <name evidence="1" type="ORF">LIQ10_09400</name>
    <name evidence="2" type="ORF">O8D18_12775</name>
    <name evidence="4" type="ORF">PNU63_15355</name>
    <name evidence="3" type="ORF">PNW85_17815</name>
</gene>
<evidence type="ECO:0000313" key="10">
    <source>
        <dbReference type="EMBL" id="RHM72040.1"/>
    </source>
</evidence>
<dbReference type="EMBL" id="JAQMLR010000021">
    <property type="protein sequence ID" value="MDB8740134.1"/>
    <property type="molecule type" value="Genomic_DNA"/>
</dbReference>
<evidence type="ECO:0000313" key="2">
    <source>
        <dbReference type="EMBL" id="MCZ7694895.1"/>
    </source>
</evidence>
<protein>
    <submittedName>
        <fullName evidence="7">Uncharacterized protein</fullName>
    </submittedName>
</protein>
<dbReference type="STRING" id="33038.GCA_900067245_01943"/>
<evidence type="ECO:0000313" key="15">
    <source>
        <dbReference type="Proteomes" id="UP000285610"/>
    </source>
</evidence>
<reference evidence="11 12" key="1">
    <citation type="journal article" date="2017" name="Genome Med.">
        <title>A novel Ruminococcus gnavus clade enriched in inflammatory bowel disease patients.</title>
        <authorList>
            <person name="Hall A.B."/>
            <person name="Yassour M."/>
            <person name="Sauk J."/>
            <person name="Garner A."/>
            <person name="Jiang X."/>
            <person name="Arthur T."/>
            <person name="Lagoudas G.K."/>
            <person name="Vatanen T."/>
            <person name="Fornelos N."/>
            <person name="Wilson R."/>
            <person name="Bertha M."/>
            <person name="Cohen M."/>
            <person name="Garber J."/>
            <person name="Khalili H."/>
            <person name="Gevers D."/>
            <person name="Ananthakrishnan A.N."/>
            <person name="Kugathasan S."/>
            <person name="Lander E.S."/>
            <person name="Blainey P."/>
            <person name="Vlamakis H."/>
            <person name="Xavier R.J."/>
            <person name="Huttenhower C."/>
        </authorList>
    </citation>
    <scope>NUCLEOTIDE SEQUENCE [LARGE SCALE GENOMIC DNA]</scope>
    <source>
        <strain evidence="6 12">RJX1118</strain>
        <strain evidence="7 13">RJX1125</strain>
        <strain evidence="8 11">RJX1128</strain>
    </source>
</reference>
<dbReference type="Proteomes" id="UP000235093">
    <property type="component" value="Unassembled WGS sequence"/>
</dbReference>
<reference evidence="14 15" key="2">
    <citation type="submission" date="2018-08" db="EMBL/GenBank/DDBJ databases">
        <title>A genome reference for cultivated species of the human gut microbiota.</title>
        <authorList>
            <person name="Zou Y."/>
            <person name="Xue W."/>
            <person name="Luo G."/>
        </authorList>
    </citation>
    <scope>NUCLEOTIDE SEQUENCE [LARGE SCALE GENOMIC DNA]</scope>
    <source>
        <strain evidence="10 15">AF33-12</strain>
        <strain evidence="9 14">AM12-54</strain>
    </source>
</reference>
<dbReference type="EMBL" id="NIHT01000021">
    <property type="protein sequence ID" value="PLT72785.1"/>
    <property type="molecule type" value="Genomic_DNA"/>
</dbReference>
<dbReference type="EMBL" id="JAQMLA010000089">
    <property type="protein sequence ID" value="MDB8688481.1"/>
    <property type="molecule type" value="Genomic_DNA"/>
</dbReference>
<evidence type="ECO:0000313" key="4">
    <source>
        <dbReference type="EMBL" id="MDB8740134.1"/>
    </source>
</evidence>
<evidence type="ECO:0000313" key="12">
    <source>
        <dbReference type="Proteomes" id="UP000234849"/>
    </source>
</evidence>
<dbReference type="Proteomes" id="UP000234849">
    <property type="component" value="Unassembled WGS sequence"/>
</dbReference>
<evidence type="ECO:0000313" key="3">
    <source>
        <dbReference type="EMBL" id="MDB8688481.1"/>
    </source>
</evidence>
<reference evidence="2" key="6">
    <citation type="submission" date="2022-12" db="EMBL/GenBank/DDBJ databases">
        <title>Genome of R. gnavus strain RSHDN_123.</title>
        <authorList>
            <person name="Abdugheni R."/>
        </authorList>
    </citation>
    <scope>NUCLEOTIDE SEQUENCE</scope>
    <source>
        <strain evidence="2">RSHDN_123</strain>
    </source>
</reference>
<dbReference type="Proteomes" id="UP000283992">
    <property type="component" value="Unassembled WGS sequence"/>
</dbReference>
<dbReference type="EMBL" id="JAAIRY010000046">
    <property type="protein sequence ID" value="NSI66535.1"/>
    <property type="molecule type" value="Genomic_DNA"/>
</dbReference>
<dbReference type="Proteomes" id="UP001148455">
    <property type="component" value="Unassembled WGS sequence"/>
</dbReference>
<evidence type="ECO:0000313" key="14">
    <source>
        <dbReference type="Proteomes" id="UP000283992"/>
    </source>
</evidence>
<dbReference type="Proteomes" id="UP001297422">
    <property type="component" value="Unassembled WGS sequence"/>
</dbReference>
<name>A0A2N5NPQ8_MEDGN</name>
<evidence type="ECO:0000313" key="9">
    <source>
        <dbReference type="EMBL" id="RHJ11582.1"/>
    </source>
</evidence>
<dbReference type="AlphaFoldDB" id="A0A2N5NPQ8"/>
<dbReference type="Proteomes" id="UP000234840">
    <property type="component" value="Unassembled WGS sequence"/>
</dbReference>
<organism evidence="7 13">
    <name type="scientific">Mediterraneibacter gnavus</name>
    <name type="common">Ruminococcus gnavus</name>
    <dbReference type="NCBI Taxonomy" id="33038"/>
    <lineage>
        <taxon>Bacteria</taxon>
        <taxon>Bacillati</taxon>
        <taxon>Bacillota</taxon>
        <taxon>Clostridia</taxon>
        <taxon>Lachnospirales</taxon>
        <taxon>Lachnospiraceae</taxon>
        <taxon>Mediterraneibacter</taxon>
    </lineage>
</organism>
<dbReference type="EMBL" id="NIHW01000030">
    <property type="protein sequence ID" value="PLT84702.1"/>
    <property type="molecule type" value="Genomic_DNA"/>
</dbReference>
<evidence type="ECO:0000313" key="8">
    <source>
        <dbReference type="EMBL" id="PLT84702.1"/>
    </source>
</evidence>
<reference evidence="5" key="3">
    <citation type="journal article" date="2020" name="Cell Host Microbe">
        <title>Functional and Genomic Variation between Human-Derived Isolates of Lachnospiraceae Reveals Inter- and Intra-Species Diversity.</title>
        <authorList>
            <person name="Sorbara M.T."/>
            <person name="Littmann E.R."/>
            <person name="Fontana E."/>
            <person name="Moody T.U."/>
            <person name="Kohout C.E."/>
            <person name="Gjonbalaj M."/>
            <person name="Eaton V."/>
            <person name="Seok R."/>
            <person name="Leiner I.M."/>
            <person name="Pamer E.G."/>
        </authorList>
    </citation>
    <scope>NUCLEOTIDE SEQUENCE</scope>
    <source>
        <strain evidence="5">MSK.11.9</strain>
    </source>
</reference>
<accession>A0A2N5NPQ8</accession>
<dbReference type="EMBL" id="JAPZED010000016">
    <property type="protein sequence ID" value="MCZ7694895.1"/>
    <property type="molecule type" value="Genomic_DNA"/>
</dbReference>
<evidence type="ECO:0000313" key="13">
    <source>
        <dbReference type="Proteomes" id="UP000235093"/>
    </source>
</evidence>
<evidence type="ECO:0000313" key="5">
    <source>
        <dbReference type="EMBL" id="NSI66535.1"/>
    </source>
</evidence>
<sequence length="81" mass="9168">MSMNNHELLQEIYYQNKSLNRTAQRISLIGLLGIVGRIAKDCAEREDETGKKVVKILFALILVSQILLGIDAISDVIERRK</sequence>
<evidence type="ECO:0000313" key="6">
    <source>
        <dbReference type="EMBL" id="PLT53265.1"/>
    </source>
</evidence>
<dbReference type="GeneID" id="57434231"/>
<proteinExistence type="predicted"/>
<dbReference type="Proteomes" id="UP000285610">
    <property type="component" value="Unassembled WGS sequence"/>
</dbReference>
<reference evidence="1" key="5">
    <citation type="submission" date="2021-10" db="EMBL/GenBank/DDBJ databases">
        <title>Collection of gut derived symbiotic bacterial strains cultured from healthy donors.</title>
        <authorList>
            <person name="Lin H."/>
            <person name="Littmann E."/>
            <person name="Claire K."/>
            <person name="Pamer E."/>
        </authorList>
    </citation>
    <scope>NUCLEOTIDE SEQUENCE</scope>
    <source>
        <strain evidence="1">MSK.23.4</strain>
    </source>
</reference>
<evidence type="ECO:0000313" key="7">
    <source>
        <dbReference type="EMBL" id="PLT72785.1"/>
    </source>
</evidence>
<reference evidence="5" key="4">
    <citation type="submission" date="2020-02" db="EMBL/GenBank/DDBJ databases">
        <authorList>
            <person name="Littmann E."/>
            <person name="Sorbara M."/>
        </authorList>
    </citation>
    <scope>NUCLEOTIDE SEQUENCE</scope>
    <source>
        <strain evidence="5">MSK.11.9</strain>
    </source>
</reference>
<dbReference type="EMBL" id="QRLN01000011">
    <property type="protein sequence ID" value="RHJ11582.1"/>
    <property type="molecule type" value="Genomic_DNA"/>
</dbReference>
<evidence type="ECO:0000313" key="11">
    <source>
        <dbReference type="Proteomes" id="UP000234840"/>
    </source>
</evidence>
<dbReference type="RefSeq" id="WP_004841310.1">
    <property type="nucleotide sequence ID" value="NZ_AP031447.1"/>
</dbReference>
<reference evidence="3" key="7">
    <citation type="submission" date="2023-01" db="EMBL/GenBank/DDBJ databases">
        <title>Human gut microbiome strain richness.</title>
        <authorList>
            <person name="Chen-Liaw A."/>
        </authorList>
    </citation>
    <scope>NUCLEOTIDE SEQUENCE</scope>
    <source>
        <strain evidence="4">1001217st1_A9_1001217B_191108</strain>
        <strain evidence="3">RTP21484st1_H11_RTP21484_190118</strain>
    </source>
</reference>
<dbReference type="EMBL" id="QRQE01000041">
    <property type="protein sequence ID" value="RHM72040.1"/>
    <property type="molecule type" value="Genomic_DNA"/>
</dbReference>
<comment type="caution">
    <text evidence="7">The sequence shown here is derived from an EMBL/GenBank/DDBJ whole genome shotgun (WGS) entry which is preliminary data.</text>
</comment>